<feature type="domain" description="MAM" evidence="2">
    <location>
        <begin position="1453"/>
        <end position="1609"/>
    </location>
</feature>
<gene>
    <name evidence="3" type="ORF">GCM10007100_16070</name>
</gene>
<dbReference type="PANTHER" id="PTHR23282:SF101">
    <property type="entry name" value="MAM DOMAIN-CONTAINING PROTEIN"/>
    <property type="match status" value="1"/>
</dbReference>
<dbReference type="SUPFAM" id="SSF49785">
    <property type="entry name" value="Galactose-binding domain-like"/>
    <property type="match status" value="2"/>
</dbReference>
<proteinExistence type="predicted"/>
<dbReference type="RefSeq" id="WP_189569417.1">
    <property type="nucleotide sequence ID" value="NZ_BMXI01000006.1"/>
</dbReference>
<dbReference type="InterPro" id="IPR035992">
    <property type="entry name" value="Ricin_B-like_lectins"/>
</dbReference>
<dbReference type="Gene3D" id="2.60.120.260">
    <property type="entry name" value="Galactose-binding domain-like"/>
    <property type="match status" value="2"/>
</dbReference>
<dbReference type="Gene3D" id="2.60.120.200">
    <property type="match status" value="3"/>
</dbReference>
<evidence type="ECO:0000313" key="3">
    <source>
        <dbReference type="EMBL" id="GHC50742.1"/>
    </source>
</evidence>
<accession>A0A918TK56</accession>
<dbReference type="GO" id="GO:0016020">
    <property type="term" value="C:membrane"/>
    <property type="evidence" value="ECO:0007669"/>
    <property type="project" value="InterPro"/>
</dbReference>
<dbReference type="CDD" id="cd00161">
    <property type="entry name" value="beta-trefoil_Ricin-like"/>
    <property type="match status" value="1"/>
</dbReference>
<dbReference type="InterPro" id="IPR013320">
    <property type="entry name" value="ConA-like_dom_sf"/>
</dbReference>
<feature type="domain" description="F5/8 type C" evidence="1">
    <location>
        <begin position="416"/>
        <end position="558"/>
    </location>
</feature>
<dbReference type="SUPFAM" id="SSF49899">
    <property type="entry name" value="Concanavalin A-like lectins/glucanases"/>
    <property type="match status" value="3"/>
</dbReference>
<dbReference type="SUPFAM" id="SSF50370">
    <property type="entry name" value="Ricin B-like lectins"/>
    <property type="match status" value="1"/>
</dbReference>
<organism evidence="3 4">
    <name type="scientific">Roseibacillus persicicus</name>
    <dbReference type="NCBI Taxonomy" id="454148"/>
    <lineage>
        <taxon>Bacteria</taxon>
        <taxon>Pseudomonadati</taxon>
        <taxon>Verrucomicrobiota</taxon>
        <taxon>Verrucomicrobiia</taxon>
        <taxon>Verrucomicrobiales</taxon>
        <taxon>Verrucomicrobiaceae</taxon>
        <taxon>Roseibacillus</taxon>
    </lineage>
</organism>
<sequence>MNKFFQFQPKAGIPPLLFVLFAVLIVGSGAEAQTVVFEADFDASTAVSGTVTANASAANLDVGSQIGSWEAGDSAPGAVISDGAGNHAFVFDKATSGLASNSVSADFVRRVDLYRETLSLELELYAVRQANNQAVVFSLDDASGNQAFEFVFQMNNNKKFFTTGSDGTASFETVNATGSNNGFKNPAVDGFLTWGTGSLIGVKLDITAPSQAALSIDWNGDGDYEDSSEWSGFDLSTRGDGVTEISSLRISNLSNRNGGAWIDNVKATTGGRGKTLYNLAKYQTTTADSSLTNWPPQFASDGFLTQDSRWVTPSGGPHWLEVALAVPMEIGSAHLLTGGTFDSAMANAVMQYHDGGGWVDIAGTTLSGNTARLVELAFATPVVAQRFRLYTTDAIARVVDLALYAPTPDGSAVPFGTDVDLNLAKMRQYEYSSVAGTAYPKLAIDGYVHNTSFWASADSAGPHDLEIHFPYAEKIGSVHLYSGYTGQSGSQIQDFEIAYESGGSWVPIPGGTITGNTELERVVNFTSPVNASKIRLRSNDLSQAVVRELVVLPEVSGAAFSLETDARNQRPPLGSFLDYEDSYFTIENRAEGTRLSTSDTESHLTTAEPCFQVLRNLGDESYRIRSKETEKCFEVALASTEEGAAIVEGDYSSMPHQRWELQSVGDGFFRIVNLWSGMALEWDGSNVVQQEVSDSPEQQWRINYETHYPKKGQASHFHFNPLFKPSWAYRWNFSEENQVQYGQYMPMQWGAMAAASPGLLRYQPEWFRRAKQTTLLGFNEPDLHDQANMTEETAAYQWPRLERTRLPLGGPVPAAYKGSWRQNYEAMAEERGYRCEYMTMHWYSTSGASTGSPSTLINNMKALYDIYGKPIWLTEFSTRDFVGDKTTWSRNHNFNFLAEFMWRAESLSWLKKYSVFEWSLFGGNPDTTDASSAGAADMNSPRLALHYANDSSDPGWEDLSECGLLLAGWDGVDQLVDDTSYIIHNKARFLRLLDHPDSSTVTTADVLNRTATEQFMLQSGPNGSKYIVGLSDGRRLSYDGSDVGLSPAGTTGSLVEWSLTEYEHGWFYIDHLSSNRRLRISNANLVDTVAASTTNDNVRFRFITHYNPISLAEVQSLPYAESFEDGVGAWRQFYDDGYDWEVGSGGTPSGAAGPSGASDGDSYLFAEGHDSSSPGDMAQVECVFDFSSADDVKLSFDYHMYGNYIDYLAVDIFDGTSWATDVWLKDNQQHTSSTERWSRAVVDLSAFAGLSEVTIRFRTARTQYNSADPAIDNVRVGEPVSIPYAESFEDGIGDWVQSVDDDYNWTLNRGGTPSAAAGPNSASDGEFYLYAEGHDSAEENDVSQVECTFDFSGADSVVLSFDYHMFGPYIAYLTLDVFDGTSWNNGYWLKIGPQHDSSEQEWSEAKVDLSSFAGNEEVTLRFRTSRLVWNSADPAIDNIVIKERPRALPYIETFEAGLGSWRQVQSDDIDWTRQSGPTESAAAGPAAASEGNWYVYFEGHDSGEQFKSASLECSFDLSTVNSARMTFDYHMFGAFIDYLTVDIYDGSEWTLDVWRKDGQQHESSEAPWSTASVDLSSFVGNEEVTIRFTHQQAQWHSADPALDLIRVEELSDYELWAVTALSGAAAGADITEGGNPDGDAYSNVEEWALVLDPLVPDSPDLTLQKDGSELVVNFLRRSTAGHHVRAAWSTTLMPDSWRYAGDGLIENLLETLDDVEVMEARIPMNSSEKFFRLEIWEIEH</sequence>
<evidence type="ECO:0008006" key="5">
    <source>
        <dbReference type="Google" id="ProtNLM"/>
    </source>
</evidence>
<dbReference type="PROSITE" id="PS50022">
    <property type="entry name" value="FA58C_3"/>
    <property type="match status" value="2"/>
</dbReference>
<evidence type="ECO:0000259" key="1">
    <source>
        <dbReference type="PROSITE" id="PS50022"/>
    </source>
</evidence>
<evidence type="ECO:0000259" key="2">
    <source>
        <dbReference type="PROSITE" id="PS50060"/>
    </source>
</evidence>
<feature type="domain" description="MAM" evidence="2">
    <location>
        <begin position="1119"/>
        <end position="1276"/>
    </location>
</feature>
<comment type="caution">
    <text evidence="3">The sequence shown here is derived from an EMBL/GenBank/DDBJ whole genome shotgun (WGS) entry which is preliminary data.</text>
</comment>
<feature type="domain" description="F5/8 type C" evidence="1">
    <location>
        <begin position="264"/>
        <end position="389"/>
    </location>
</feature>
<dbReference type="InterPro" id="IPR024655">
    <property type="entry name" value="Asl1_glyco_hydro_catalytic"/>
</dbReference>
<dbReference type="Pfam" id="PF11790">
    <property type="entry name" value="Glyco_hydro_cc"/>
    <property type="match status" value="1"/>
</dbReference>
<reference evidence="3" key="1">
    <citation type="journal article" date="2014" name="Int. J. Syst. Evol. Microbiol.">
        <title>Complete genome sequence of Corynebacterium casei LMG S-19264T (=DSM 44701T), isolated from a smear-ripened cheese.</title>
        <authorList>
            <consortium name="US DOE Joint Genome Institute (JGI-PGF)"/>
            <person name="Walter F."/>
            <person name="Albersmeier A."/>
            <person name="Kalinowski J."/>
            <person name="Ruckert C."/>
        </authorList>
    </citation>
    <scope>NUCLEOTIDE SEQUENCE</scope>
    <source>
        <strain evidence="3">KCTC 12988</strain>
    </source>
</reference>
<dbReference type="PROSITE" id="PS50060">
    <property type="entry name" value="MAM_2"/>
    <property type="match status" value="3"/>
</dbReference>
<dbReference type="InterPro" id="IPR017853">
    <property type="entry name" value="GH"/>
</dbReference>
<dbReference type="PROSITE" id="PS50231">
    <property type="entry name" value="RICIN_B_LECTIN"/>
    <property type="match status" value="1"/>
</dbReference>
<evidence type="ECO:0000313" key="4">
    <source>
        <dbReference type="Proteomes" id="UP000644507"/>
    </source>
</evidence>
<dbReference type="SUPFAM" id="SSF51445">
    <property type="entry name" value="(Trans)glycosidases"/>
    <property type="match status" value="1"/>
</dbReference>
<reference evidence="3" key="2">
    <citation type="submission" date="2020-09" db="EMBL/GenBank/DDBJ databases">
        <authorList>
            <person name="Sun Q."/>
            <person name="Kim S."/>
        </authorList>
    </citation>
    <scope>NUCLEOTIDE SEQUENCE</scope>
    <source>
        <strain evidence="3">KCTC 12988</strain>
    </source>
</reference>
<dbReference type="Pfam" id="PF00629">
    <property type="entry name" value="MAM"/>
    <property type="match status" value="3"/>
</dbReference>
<dbReference type="InterPro" id="IPR000772">
    <property type="entry name" value="Ricin_B_lectin"/>
</dbReference>
<dbReference type="SMART" id="SM00137">
    <property type="entry name" value="MAM"/>
    <property type="match status" value="1"/>
</dbReference>
<dbReference type="Pfam" id="PF00754">
    <property type="entry name" value="F5_F8_type_C"/>
    <property type="match status" value="2"/>
</dbReference>
<dbReference type="Gene3D" id="2.80.10.50">
    <property type="match status" value="1"/>
</dbReference>
<dbReference type="InterPro" id="IPR008979">
    <property type="entry name" value="Galactose-bd-like_sf"/>
</dbReference>
<dbReference type="Proteomes" id="UP000644507">
    <property type="component" value="Unassembled WGS sequence"/>
</dbReference>
<protein>
    <recommendedName>
        <fullName evidence="5">F5/8 type C domain-containing protein</fullName>
    </recommendedName>
</protein>
<dbReference type="InterPro" id="IPR051560">
    <property type="entry name" value="MAM_domain-containing"/>
</dbReference>
<dbReference type="Pfam" id="PF14200">
    <property type="entry name" value="RicinB_lectin_2"/>
    <property type="match status" value="1"/>
</dbReference>
<dbReference type="InterPro" id="IPR000421">
    <property type="entry name" value="FA58C"/>
</dbReference>
<keyword evidence="4" id="KW-1185">Reference proteome</keyword>
<dbReference type="PANTHER" id="PTHR23282">
    <property type="entry name" value="APICAL ENDOSOMAL GLYCOPROTEIN PRECURSOR"/>
    <property type="match status" value="1"/>
</dbReference>
<feature type="domain" description="MAM" evidence="2">
    <location>
        <begin position="1284"/>
        <end position="1450"/>
    </location>
</feature>
<dbReference type="EMBL" id="BMXI01000006">
    <property type="protein sequence ID" value="GHC50742.1"/>
    <property type="molecule type" value="Genomic_DNA"/>
</dbReference>
<name>A0A918TK56_9BACT</name>
<dbReference type="InterPro" id="IPR000998">
    <property type="entry name" value="MAM_dom"/>
</dbReference>